<evidence type="ECO:0000256" key="2">
    <source>
        <dbReference type="SAM" id="SignalP"/>
    </source>
</evidence>
<evidence type="ECO:0000256" key="1">
    <source>
        <dbReference type="SAM" id="MobiDB-lite"/>
    </source>
</evidence>
<dbReference type="WBParaSite" id="DME_0000311501-mRNA-1">
    <property type="protein sequence ID" value="DME_0000311501-mRNA-1"/>
    <property type="gene ID" value="DME_0000311501"/>
</dbReference>
<feature type="compositionally biased region" description="Basic residues" evidence="1">
    <location>
        <begin position="510"/>
        <end position="526"/>
    </location>
</feature>
<evidence type="ECO:0000313" key="4">
    <source>
        <dbReference type="EMBL" id="VDN57301.1"/>
    </source>
</evidence>
<dbReference type="PANTHER" id="PTHR10504">
    <property type="entry name" value="BACTERICIDAL PERMEABILITY-INCREASING BPI PROTEIN-RELATED"/>
    <property type="match status" value="1"/>
</dbReference>
<evidence type="ECO:0000313" key="6">
    <source>
        <dbReference type="Proteomes" id="UP000274756"/>
    </source>
</evidence>
<feature type="compositionally biased region" description="Acidic residues" evidence="1">
    <location>
        <begin position="530"/>
        <end position="545"/>
    </location>
</feature>
<feature type="region of interest" description="Disordered" evidence="1">
    <location>
        <begin position="501"/>
        <end position="555"/>
    </location>
</feature>
<evidence type="ECO:0000259" key="3">
    <source>
        <dbReference type="SMART" id="SM00329"/>
    </source>
</evidence>
<sequence length="572" mass="65208">MISYLFVLLVALATLDAQLIALQAKFNNASIKFLNNIMNNLLKNEVSKVVIPDYTIPVSMALGSGQIKMKGLKIANFQESHFFLRPHPSGILLEHNSNAPDIIEIAGNYELYYKILFHETKDKGTMNFKISNITLSMLYTFAKRNNKPEIAIAQCKVKANVTYDIAFNSFVLKVAAAVARSSIDNIINEQKAHICYYLKLFLKNVVNARLQTMPRRMELADNIFIHYSFPRFPIIPKTDSIGVMLYANVTYGKEPCPSAKSVKYPEMTNNNSMVQIRFSVHLLQCLASSIHKGGIIEGKISAKDEKLLAFFLTTSCRRICIGKLFTKLEEKHPNSGVDLYIKFAKKPLIEMEEAGINISASFLVDLHLTSIDKNKEKFATIELNISAKLLPKIKGNILFGQLNGFVLSVKQIKSSVGEIDQKFLQYIQKNFLEKIILTAVKARLKAGLAIPSIYNISINITKFIMKNGYMQVDVNLKNINEKENEKGIIDDKKKIYLEKEEENGDEEKHKKNKTKKNKKDKNKKKKNNESDEDSEDDNDKDDDDDNDKKKKTRRKETFTLKKKFKIKFENDD</sequence>
<dbReference type="SMART" id="SM00329">
    <property type="entry name" value="BPI2"/>
    <property type="match status" value="1"/>
</dbReference>
<keyword evidence="6" id="KW-1185">Reference proteome</keyword>
<dbReference type="Proteomes" id="UP000038040">
    <property type="component" value="Unplaced"/>
</dbReference>
<reference evidence="7" key="1">
    <citation type="submission" date="2016-04" db="UniProtKB">
        <authorList>
            <consortium name="WormBaseParasite"/>
        </authorList>
    </citation>
    <scope>IDENTIFICATION</scope>
</reference>
<accession>A0A158Q3T1</accession>
<dbReference type="InterPro" id="IPR001124">
    <property type="entry name" value="Lipid-bd_serum_glycop_C"/>
</dbReference>
<keyword evidence="2" id="KW-0732">Signal</keyword>
<evidence type="ECO:0000313" key="5">
    <source>
        <dbReference type="Proteomes" id="UP000038040"/>
    </source>
</evidence>
<dbReference type="OrthoDB" id="5857016at2759"/>
<dbReference type="STRING" id="318479.A0A158Q3T1"/>
<dbReference type="Proteomes" id="UP000274756">
    <property type="component" value="Unassembled WGS sequence"/>
</dbReference>
<feature type="domain" description="Lipid-binding serum glycoprotein C-terminal" evidence="3">
    <location>
        <begin position="268"/>
        <end position="474"/>
    </location>
</feature>
<dbReference type="Pfam" id="PF02886">
    <property type="entry name" value="LBP_BPI_CETP_C"/>
    <property type="match status" value="1"/>
</dbReference>
<evidence type="ECO:0000313" key="7">
    <source>
        <dbReference type="WBParaSite" id="DME_0000311501-mRNA-1"/>
    </source>
</evidence>
<dbReference type="AlphaFoldDB" id="A0A158Q3T1"/>
<gene>
    <name evidence="4" type="ORF">DME_LOCUS7274</name>
</gene>
<dbReference type="GO" id="GO:0008289">
    <property type="term" value="F:lipid binding"/>
    <property type="evidence" value="ECO:0007669"/>
    <property type="project" value="InterPro"/>
</dbReference>
<dbReference type="InterPro" id="IPR017943">
    <property type="entry name" value="Bactericidal_perm-incr_a/b_dom"/>
</dbReference>
<dbReference type="EMBL" id="UYYG01001159">
    <property type="protein sequence ID" value="VDN57301.1"/>
    <property type="molecule type" value="Genomic_DNA"/>
</dbReference>
<dbReference type="Gene3D" id="3.15.10.10">
    <property type="entry name" value="Bactericidal permeability-increasing protein, domain 1"/>
    <property type="match status" value="1"/>
</dbReference>
<protein>
    <submittedName>
        <fullName evidence="7">BPI2 domain-containing protein</fullName>
    </submittedName>
</protein>
<proteinExistence type="predicted"/>
<dbReference type="InterPro" id="IPR032942">
    <property type="entry name" value="BPI/LBP/Plunc"/>
</dbReference>
<reference evidence="4 6" key="2">
    <citation type="submission" date="2018-11" db="EMBL/GenBank/DDBJ databases">
        <authorList>
            <consortium name="Pathogen Informatics"/>
        </authorList>
    </citation>
    <scope>NUCLEOTIDE SEQUENCE [LARGE SCALE GENOMIC DNA]</scope>
</reference>
<dbReference type="SUPFAM" id="SSF55394">
    <property type="entry name" value="Bactericidal permeability-increasing protein, BPI"/>
    <property type="match status" value="2"/>
</dbReference>
<feature type="chain" id="PRO_5033250694" evidence="2">
    <location>
        <begin position="18"/>
        <end position="572"/>
    </location>
</feature>
<dbReference type="PANTHER" id="PTHR10504:SF145">
    <property type="entry name" value="PROTEIN CBG15266"/>
    <property type="match status" value="1"/>
</dbReference>
<dbReference type="Gene3D" id="3.15.20.10">
    <property type="entry name" value="Bactericidal permeability-increasing protein, domain 2"/>
    <property type="match status" value="1"/>
</dbReference>
<name>A0A158Q3T1_DRAME</name>
<organism evidence="5 7">
    <name type="scientific">Dracunculus medinensis</name>
    <name type="common">Guinea worm</name>
    <dbReference type="NCBI Taxonomy" id="318479"/>
    <lineage>
        <taxon>Eukaryota</taxon>
        <taxon>Metazoa</taxon>
        <taxon>Ecdysozoa</taxon>
        <taxon>Nematoda</taxon>
        <taxon>Chromadorea</taxon>
        <taxon>Rhabditida</taxon>
        <taxon>Spirurina</taxon>
        <taxon>Dracunculoidea</taxon>
        <taxon>Dracunculidae</taxon>
        <taxon>Dracunculus</taxon>
    </lineage>
</organism>
<dbReference type="GO" id="GO:0005615">
    <property type="term" value="C:extracellular space"/>
    <property type="evidence" value="ECO:0007669"/>
    <property type="project" value="TreeGrafter"/>
</dbReference>
<feature type="signal peptide" evidence="2">
    <location>
        <begin position="1"/>
        <end position="17"/>
    </location>
</feature>